<gene>
    <name evidence="10" type="ORF">BZG36_04479</name>
</gene>
<name>A0A261XVI6_9FUNG</name>
<dbReference type="EMBL" id="MVBO01000160">
    <property type="protein sequence ID" value="OZJ02363.1"/>
    <property type="molecule type" value="Genomic_DNA"/>
</dbReference>
<keyword evidence="11" id="KW-1185">Reference proteome</keyword>
<evidence type="ECO:0000256" key="6">
    <source>
        <dbReference type="ARBA" id="ARBA00023136"/>
    </source>
</evidence>
<protein>
    <recommendedName>
        <fullName evidence="9">Major facilitator superfamily (MFS) profile domain-containing protein</fullName>
    </recommendedName>
</protein>
<feature type="transmembrane region" description="Helical" evidence="8">
    <location>
        <begin position="212"/>
        <end position="235"/>
    </location>
</feature>
<dbReference type="InterPro" id="IPR005828">
    <property type="entry name" value="MFS_sugar_transport-like"/>
</dbReference>
<dbReference type="InterPro" id="IPR005829">
    <property type="entry name" value="Sugar_transporter_CS"/>
</dbReference>
<dbReference type="InterPro" id="IPR020846">
    <property type="entry name" value="MFS_dom"/>
</dbReference>
<evidence type="ECO:0000256" key="5">
    <source>
        <dbReference type="ARBA" id="ARBA00022989"/>
    </source>
</evidence>
<dbReference type="AlphaFoldDB" id="A0A261XVI6"/>
<dbReference type="Proteomes" id="UP000242875">
    <property type="component" value="Unassembled WGS sequence"/>
</dbReference>
<dbReference type="PANTHER" id="PTHR48022:SF79">
    <property type="entry name" value="LACTOSE PERMEASE, PUTATIVE (AFU_ORTHOLOGUE AFUA_6G01860)-RELATED"/>
    <property type="match status" value="1"/>
</dbReference>
<feature type="transmembrane region" description="Helical" evidence="8">
    <location>
        <begin position="181"/>
        <end position="206"/>
    </location>
</feature>
<dbReference type="OrthoDB" id="6133115at2759"/>
<evidence type="ECO:0000313" key="11">
    <source>
        <dbReference type="Proteomes" id="UP000242875"/>
    </source>
</evidence>
<keyword evidence="6 8" id="KW-0472">Membrane</keyword>
<feature type="transmembrane region" description="Helical" evidence="8">
    <location>
        <begin position="306"/>
        <end position="326"/>
    </location>
</feature>
<evidence type="ECO:0000256" key="3">
    <source>
        <dbReference type="ARBA" id="ARBA00022448"/>
    </source>
</evidence>
<dbReference type="PANTHER" id="PTHR48022">
    <property type="entry name" value="PLASTIDIC GLUCOSE TRANSPORTER 4"/>
    <property type="match status" value="1"/>
</dbReference>
<feature type="transmembrane region" description="Helical" evidence="8">
    <location>
        <begin position="399"/>
        <end position="418"/>
    </location>
</feature>
<evidence type="ECO:0000256" key="7">
    <source>
        <dbReference type="RuleBase" id="RU003346"/>
    </source>
</evidence>
<accession>A0A261XVI6</accession>
<feature type="transmembrane region" description="Helical" evidence="8">
    <location>
        <begin position="439"/>
        <end position="456"/>
    </location>
</feature>
<dbReference type="Pfam" id="PF00083">
    <property type="entry name" value="Sugar_tr"/>
    <property type="match status" value="1"/>
</dbReference>
<evidence type="ECO:0000259" key="9">
    <source>
        <dbReference type="PROSITE" id="PS50850"/>
    </source>
</evidence>
<feature type="transmembrane region" description="Helical" evidence="8">
    <location>
        <begin position="468"/>
        <end position="487"/>
    </location>
</feature>
<reference evidence="10 11" key="1">
    <citation type="journal article" date="2017" name="Mycologia">
        <title>Bifiguratus adelaidae, gen. et sp. nov., a new member of Mucoromycotina in endophytic and soil-dwelling habitats.</title>
        <authorList>
            <person name="Torres-Cruz T.J."/>
            <person name="Billingsley Tobias T.L."/>
            <person name="Almatruk M."/>
            <person name="Hesse C."/>
            <person name="Kuske C.R."/>
            <person name="Desiro A."/>
            <person name="Benucci G.M."/>
            <person name="Bonito G."/>
            <person name="Stajich J.E."/>
            <person name="Dunlap C."/>
            <person name="Arnold A.E."/>
            <person name="Porras-Alfaro A."/>
        </authorList>
    </citation>
    <scope>NUCLEOTIDE SEQUENCE [LARGE SCALE GENOMIC DNA]</scope>
    <source>
        <strain evidence="10 11">AZ0501</strain>
    </source>
</reference>
<dbReference type="GO" id="GO:0016020">
    <property type="term" value="C:membrane"/>
    <property type="evidence" value="ECO:0007669"/>
    <property type="project" value="UniProtKB-SubCell"/>
</dbReference>
<organism evidence="10 11">
    <name type="scientific">Bifiguratus adelaidae</name>
    <dbReference type="NCBI Taxonomy" id="1938954"/>
    <lineage>
        <taxon>Eukaryota</taxon>
        <taxon>Fungi</taxon>
        <taxon>Fungi incertae sedis</taxon>
        <taxon>Mucoromycota</taxon>
        <taxon>Mucoromycotina</taxon>
        <taxon>Endogonomycetes</taxon>
        <taxon>Endogonales</taxon>
        <taxon>Endogonales incertae sedis</taxon>
        <taxon>Bifiguratus</taxon>
    </lineage>
</organism>
<dbReference type="GO" id="GO:0005351">
    <property type="term" value="F:carbohydrate:proton symporter activity"/>
    <property type="evidence" value="ECO:0007669"/>
    <property type="project" value="TreeGrafter"/>
</dbReference>
<feature type="transmembrane region" description="Helical" evidence="8">
    <location>
        <begin position="122"/>
        <end position="141"/>
    </location>
</feature>
<dbReference type="InterPro" id="IPR003663">
    <property type="entry name" value="Sugar/inositol_transpt"/>
</dbReference>
<sequence>MDQKVDIEHLENTGDVKDIHVQAQEEDICDSRMELALLEENPRPFRKSFLKLYACIFVGYLCSATNGFDANTFGGLSAIPSFINYFGINADNQGLVATLYVIGNIAGSFFAGPAADRYGRKAGMALGSVICLVGAFLQTAAQNLNALMAGRFILGMGAVLVQTSGPSYVVEMAYPKYRGQLTGGFQACFFLGTIVSTFLEYGLSFINTDSSFIWRLPLAVQGLPSILVLAFVWFIPETPRWYVGQGRIDEARDVLTKYHGDGNPNSVVARLELQEMQEVISMEGSDKRWWDFRDLFNSRATRYRTFLVTCIAWFGQLDLPPTSYYFPLMAKTAGVTDYQTQLLLNAIQTPIMMAAALCGLSCIGYFGRRKLLMFSSAGMSASVIVITACTANQAGRPVVGGTGIAFIYVFLVVFAFAWTPMQSLYPTEVLAYNTRAKGLAYMNLMVNAVNVLNTYVPPVAIANSGWKFYILYIVWDAFGVLIIYLFFIETKGHSLEEIERIFESPHPVKESLRGRKVTVKEDRTLTALAMV</sequence>
<evidence type="ECO:0000256" key="8">
    <source>
        <dbReference type="SAM" id="Phobius"/>
    </source>
</evidence>
<feature type="transmembrane region" description="Helical" evidence="8">
    <location>
        <begin position="371"/>
        <end position="393"/>
    </location>
</feature>
<keyword evidence="4 8" id="KW-0812">Transmembrane</keyword>
<dbReference type="FunFam" id="1.20.1250.20:FF:000134">
    <property type="entry name" value="MFS sugar transporter protein"/>
    <property type="match status" value="1"/>
</dbReference>
<comment type="subcellular location">
    <subcellularLocation>
        <location evidence="1">Membrane</location>
        <topology evidence="1">Multi-pass membrane protein</topology>
    </subcellularLocation>
</comment>
<dbReference type="InterPro" id="IPR050360">
    <property type="entry name" value="MFS_Sugar_Transporters"/>
</dbReference>
<feature type="transmembrane region" description="Helical" evidence="8">
    <location>
        <begin position="95"/>
        <end position="115"/>
    </location>
</feature>
<evidence type="ECO:0000313" key="10">
    <source>
        <dbReference type="EMBL" id="OZJ02363.1"/>
    </source>
</evidence>
<dbReference type="NCBIfam" id="TIGR00879">
    <property type="entry name" value="SP"/>
    <property type="match status" value="1"/>
</dbReference>
<evidence type="ECO:0000256" key="2">
    <source>
        <dbReference type="ARBA" id="ARBA00010992"/>
    </source>
</evidence>
<feature type="transmembrane region" description="Helical" evidence="8">
    <location>
        <begin position="49"/>
        <end position="68"/>
    </location>
</feature>
<evidence type="ECO:0000256" key="1">
    <source>
        <dbReference type="ARBA" id="ARBA00004141"/>
    </source>
</evidence>
<dbReference type="Gene3D" id="1.20.1250.20">
    <property type="entry name" value="MFS general substrate transporter like domains"/>
    <property type="match status" value="1"/>
</dbReference>
<proteinExistence type="inferred from homology"/>
<comment type="similarity">
    <text evidence="2 7">Belongs to the major facilitator superfamily. Sugar transporter (TC 2.A.1.1) family.</text>
</comment>
<dbReference type="SUPFAM" id="SSF103473">
    <property type="entry name" value="MFS general substrate transporter"/>
    <property type="match status" value="1"/>
</dbReference>
<dbReference type="InterPro" id="IPR036259">
    <property type="entry name" value="MFS_trans_sf"/>
</dbReference>
<keyword evidence="5 8" id="KW-1133">Transmembrane helix</keyword>
<dbReference type="PROSITE" id="PS50850">
    <property type="entry name" value="MFS"/>
    <property type="match status" value="1"/>
</dbReference>
<feature type="domain" description="Major facilitator superfamily (MFS) profile" evidence="9">
    <location>
        <begin position="55"/>
        <end position="491"/>
    </location>
</feature>
<comment type="caution">
    <text evidence="10">The sequence shown here is derived from an EMBL/GenBank/DDBJ whole genome shotgun (WGS) entry which is preliminary data.</text>
</comment>
<evidence type="ECO:0000256" key="4">
    <source>
        <dbReference type="ARBA" id="ARBA00022692"/>
    </source>
</evidence>
<feature type="transmembrane region" description="Helical" evidence="8">
    <location>
        <begin position="147"/>
        <end position="169"/>
    </location>
</feature>
<feature type="transmembrane region" description="Helical" evidence="8">
    <location>
        <begin position="346"/>
        <end position="366"/>
    </location>
</feature>
<dbReference type="PROSITE" id="PS00216">
    <property type="entry name" value="SUGAR_TRANSPORT_1"/>
    <property type="match status" value="1"/>
</dbReference>
<keyword evidence="3 7" id="KW-0813">Transport</keyword>